<name>A0AAU7TFH1_9ACTN</name>
<dbReference type="PANTHER" id="PTHR39515:SF2">
    <property type="entry name" value="HTH-TYPE TRANSCRIPTIONAL REGULATOR RV0880"/>
    <property type="match status" value="1"/>
</dbReference>
<dbReference type="Gene3D" id="1.10.10.10">
    <property type="entry name" value="Winged helix-like DNA-binding domain superfamily/Winged helix DNA-binding domain"/>
    <property type="match status" value="1"/>
</dbReference>
<dbReference type="PANTHER" id="PTHR39515">
    <property type="entry name" value="CONSERVED PROTEIN"/>
    <property type="match status" value="1"/>
</dbReference>
<keyword evidence="1" id="KW-0805">Transcription regulation</keyword>
<dbReference type="InterPro" id="IPR052526">
    <property type="entry name" value="HTH-type_Bedaq_tolerance"/>
</dbReference>
<dbReference type="PROSITE" id="PS50995">
    <property type="entry name" value="HTH_MARR_2"/>
    <property type="match status" value="1"/>
</dbReference>
<dbReference type="SMART" id="SM00347">
    <property type="entry name" value="HTH_MARR"/>
    <property type="match status" value="1"/>
</dbReference>
<dbReference type="PROSITE" id="PS01117">
    <property type="entry name" value="HTH_MARR_1"/>
    <property type="match status" value="1"/>
</dbReference>
<accession>A0AAU7TFH1</accession>
<dbReference type="GO" id="GO:0003677">
    <property type="term" value="F:DNA binding"/>
    <property type="evidence" value="ECO:0007669"/>
    <property type="project" value="UniProtKB-KW"/>
</dbReference>
<dbReference type="AlphaFoldDB" id="A0AAU7TFH1"/>
<keyword evidence="2" id="KW-0238">DNA-binding</keyword>
<feature type="domain" description="HTH marR-type" evidence="4">
    <location>
        <begin position="1"/>
        <end position="134"/>
    </location>
</feature>
<dbReference type="EMBL" id="CP158165">
    <property type="protein sequence ID" value="XBV25430.1"/>
    <property type="molecule type" value="Genomic_DNA"/>
</dbReference>
<keyword evidence="3" id="KW-0804">Transcription</keyword>
<dbReference type="InterPro" id="IPR036390">
    <property type="entry name" value="WH_DNA-bd_sf"/>
</dbReference>
<dbReference type="GO" id="GO:0003700">
    <property type="term" value="F:DNA-binding transcription factor activity"/>
    <property type="evidence" value="ECO:0007669"/>
    <property type="project" value="InterPro"/>
</dbReference>
<dbReference type="SUPFAM" id="SSF46785">
    <property type="entry name" value="Winged helix' DNA-binding domain"/>
    <property type="match status" value="1"/>
</dbReference>
<protein>
    <submittedName>
        <fullName evidence="5">MarR family transcriptional regulator</fullName>
    </submittedName>
</protein>
<dbReference type="PRINTS" id="PR00598">
    <property type="entry name" value="HTHMARR"/>
</dbReference>
<evidence type="ECO:0000313" key="5">
    <source>
        <dbReference type="EMBL" id="XBV25430.1"/>
    </source>
</evidence>
<sequence>MSDLDVDRLTTVIEDFNTLFIRLPSVQRFNFSTLSVLHTLNRNGPLRLTALLATEQLKQPALTSLVAKLEQDGLVRREPDPTDGRASLLSLTDAGQEIVRSRHAHRVTKLAALVDRLTPDERAVLAGSIDVLHRITEIAEENA</sequence>
<evidence type="ECO:0000259" key="4">
    <source>
        <dbReference type="PROSITE" id="PS50995"/>
    </source>
</evidence>
<dbReference type="Pfam" id="PF01047">
    <property type="entry name" value="MarR"/>
    <property type="match status" value="1"/>
</dbReference>
<gene>
    <name evidence="5" type="ORF">ABN611_03205</name>
</gene>
<organism evidence="5">
    <name type="scientific">Kribbella sp. HUAS MG21</name>
    <dbReference type="NCBI Taxonomy" id="3160966"/>
    <lineage>
        <taxon>Bacteria</taxon>
        <taxon>Bacillati</taxon>
        <taxon>Actinomycetota</taxon>
        <taxon>Actinomycetes</taxon>
        <taxon>Propionibacteriales</taxon>
        <taxon>Kribbellaceae</taxon>
        <taxon>Kribbella</taxon>
    </lineage>
</organism>
<dbReference type="RefSeq" id="WP_350278242.1">
    <property type="nucleotide sequence ID" value="NZ_CP158165.1"/>
</dbReference>
<reference evidence="5" key="1">
    <citation type="submission" date="2024-06" db="EMBL/GenBank/DDBJ databases">
        <title>Kribbella sp. strain HUAS MG21 genome sequences.</title>
        <authorList>
            <person name="Mo P."/>
        </authorList>
    </citation>
    <scope>NUCLEOTIDE SEQUENCE</scope>
    <source>
        <strain evidence="5">HUAS MG21</strain>
    </source>
</reference>
<evidence type="ECO:0000256" key="1">
    <source>
        <dbReference type="ARBA" id="ARBA00023015"/>
    </source>
</evidence>
<evidence type="ECO:0000256" key="2">
    <source>
        <dbReference type="ARBA" id="ARBA00023125"/>
    </source>
</evidence>
<evidence type="ECO:0000256" key="3">
    <source>
        <dbReference type="ARBA" id="ARBA00023163"/>
    </source>
</evidence>
<proteinExistence type="predicted"/>
<dbReference type="InterPro" id="IPR000835">
    <property type="entry name" value="HTH_MarR-typ"/>
</dbReference>
<dbReference type="InterPro" id="IPR036388">
    <property type="entry name" value="WH-like_DNA-bd_sf"/>
</dbReference>
<dbReference type="InterPro" id="IPR023187">
    <property type="entry name" value="Tscrpt_reg_MarR-type_CS"/>
</dbReference>